<organism evidence="1 2">
    <name type="scientific">Cryptolaemus montrouzieri</name>
    <dbReference type="NCBI Taxonomy" id="559131"/>
    <lineage>
        <taxon>Eukaryota</taxon>
        <taxon>Metazoa</taxon>
        <taxon>Ecdysozoa</taxon>
        <taxon>Arthropoda</taxon>
        <taxon>Hexapoda</taxon>
        <taxon>Insecta</taxon>
        <taxon>Pterygota</taxon>
        <taxon>Neoptera</taxon>
        <taxon>Endopterygota</taxon>
        <taxon>Coleoptera</taxon>
        <taxon>Polyphaga</taxon>
        <taxon>Cucujiformia</taxon>
        <taxon>Coccinelloidea</taxon>
        <taxon>Coccinellidae</taxon>
        <taxon>Scymninae</taxon>
        <taxon>Scymnini</taxon>
        <taxon>Cryptolaemus</taxon>
    </lineage>
</organism>
<sequence length="70" mass="7942">SEEEQERFMTNIVHPESITTNENSPDGIAIWKIIKDETNSGRANQDWESSLVAEELNDYFASIGKSIQNL</sequence>
<proteinExistence type="predicted"/>
<dbReference type="AlphaFoldDB" id="A0ABD2NTP5"/>
<feature type="non-terminal residue" evidence="1">
    <location>
        <position position="1"/>
    </location>
</feature>
<dbReference type="Proteomes" id="UP001516400">
    <property type="component" value="Unassembled WGS sequence"/>
</dbReference>
<name>A0ABD2NTP5_9CUCU</name>
<gene>
    <name evidence="1" type="ORF">HHI36_005151</name>
</gene>
<evidence type="ECO:0000313" key="2">
    <source>
        <dbReference type="Proteomes" id="UP001516400"/>
    </source>
</evidence>
<evidence type="ECO:0000313" key="1">
    <source>
        <dbReference type="EMBL" id="KAL3281948.1"/>
    </source>
</evidence>
<reference evidence="1 2" key="1">
    <citation type="journal article" date="2021" name="BMC Biol.">
        <title>Horizontally acquired antibacterial genes associated with adaptive radiation of ladybird beetles.</title>
        <authorList>
            <person name="Li H.S."/>
            <person name="Tang X.F."/>
            <person name="Huang Y.H."/>
            <person name="Xu Z.Y."/>
            <person name="Chen M.L."/>
            <person name="Du X.Y."/>
            <person name="Qiu B.Y."/>
            <person name="Chen P.T."/>
            <person name="Zhang W."/>
            <person name="Slipinski A."/>
            <person name="Escalona H.E."/>
            <person name="Waterhouse R.M."/>
            <person name="Zwick A."/>
            <person name="Pang H."/>
        </authorList>
    </citation>
    <scope>NUCLEOTIDE SEQUENCE [LARGE SCALE GENOMIC DNA]</scope>
    <source>
        <strain evidence="1">SYSU2018</strain>
    </source>
</reference>
<protein>
    <submittedName>
        <fullName evidence="1">Uncharacterized protein</fullName>
    </submittedName>
</protein>
<feature type="non-terminal residue" evidence="1">
    <location>
        <position position="70"/>
    </location>
</feature>
<comment type="caution">
    <text evidence="1">The sequence shown here is derived from an EMBL/GenBank/DDBJ whole genome shotgun (WGS) entry which is preliminary data.</text>
</comment>
<accession>A0ABD2NTP5</accession>
<dbReference type="EMBL" id="JABFTP020000144">
    <property type="protein sequence ID" value="KAL3281948.1"/>
    <property type="molecule type" value="Genomic_DNA"/>
</dbReference>
<keyword evidence="2" id="KW-1185">Reference proteome</keyword>